<evidence type="ECO:0000256" key="9">
    <source>
        <dbReference type="PIRNR" id="PIRNR000774"/>
    </source>
</evidence>
<evidence type="ECO:0000256" key="3">
    <source>
        <dbReference type="ARBA" id="ARBA00022679"/>
    </source>
</evidence>
<comment type="similarity">
    <text evidence="1 9">Belongs to the sigma-54 factor family.</text>
</comment>
<dbReference type="InterPro" id="IPR007634">
    <property type="entry name" value="RNA_pol_sigma_54_DNA-bd"/>
</dbReference>
<dbReference type="Pfam" id="PF00309">
    <property type="entry name" value="Sigma54_AID"/>
    <property type="match status" value="1"/>
</dbReference>
<keyword evidence="7 9" id="KW-0238">DNA-binding</keyword>
<feature type="compositionally biased region" description="Basic and acidic residues" evidence="10">
    <location>
        <begin position="50"/>
        <end position="59"/>
    </location>
</feature>
<name>A0A842I1J1_9SPHN</name>
<dbReference type="GO" id="GO:0016987">
    <property type="term" value="F:sigma factor activity"/>
    <property type="evidence" value="ECO:0007669"/>
    <property type="project" value="UniProtKB-KW"/>
</dbReference>
<dbReference type="PRINTS" id="PR00045">
    <property type="entry name" value="SIGMA54FCT"/>
</dbReference>
<dbReference type="PROSITE" id="PS00718">
    <property type="entry name" value="SIGMA54_2"/>
    <property type="match status" value="1"/>
</dbReference>
<dbReference type="GO" id="GO:0000428">
    <property type="term" value="C:DNA-directed RNA polymerase complex"/>
    <property type="evidence" value="ECO:0007669"/>
    <property type="project" value="UniProtKB-KW"/>
</dbReference>
<dbReference type="PIRSF" id="PIRSF000774">
    <property type="entry name" value="RpoN"/>
    <property type="match status" value="1"/>
</dbReference>
<dbReference type="AlphaFoldDB" id="A0A842I1J1"/>
<protein>
    <recommendedName>
        <fullName evidence="9">RNA polymerase sigma-54 factor</fullName>
    </recommendedName>
</protein>
<dbReference type="GO" id="GO:0001216">
    <property type="term" value="F:DNA-binding transcription activator activity"/>
    <property type="evidence" value="ECO:0007669"/>
    <property type="project" value="InterPro"/>
</dbReference>
<keyword evidence="8 9" id="KW-0804">Transcription</keyword>
<dbReference type="PROSITE" id="PS00717">
    <property type="entry name" value="SIGMA54_1"/>
    <property type="match status" value="1"/>
</dbReference>
<organism evidence="13 14">
    <name type="scientific">Parasphingopyxis marina</name>
    <dbReference type="NCBI Taxonomy" id="2761622"/>
    <lineage>
        <taxon>Bacteria</taxon>
        <taxon>Pseudomonadati</taxon>
        <taxon>Pseudomonadota</taxon>
        <taxon>Alphaproteobacteria</taxon>
        <taxon>Sphingomonadales</taxon>
        <taxon>Sphingomonadaceae</taxon>
        <taxon>Parasphingopyxis</taxon>
    </lineage>
</organism>
<accession>A0A842I1J1</accession>
<sequence>MALGPRLDLRQSQSLVMTPQLQQAIKLLALSNLEIEGFIAEELERNPLLEAARDEEREPAQPSEEDGFADTPGPQTADSLLSGGAGENEARLDIEESALSDDSGSDAGGLDGSLGLSGIASSMGEDGPDFDSFAAADISLHDHLFAQAGAIFSGHREMIAGQLIERIDETGYLRADLLHLSHQLGVPMAEIEEVLLAIQSFEPTGVGARDLSECLALQAHEADRYDPAMARLIDNLDLLARGELGRLKRLCNVDDEDLADMIAELRDYDPKPGCRFGGEAVQAVVPDIFVAPGKIGWAIELNNATLPRLIVNRSYYNELSAGNGGGKNGDKDGAWLNECLSNANWLVRALDQRARTIVKVASELVRRQEEFFRKGVAHLKPLTLREIAEAIEMHESTVSRATSNKYLSCDRGVFELKYFFTSGIKAGEDGEEASSEAVKSHIRALIDNEEKILSDDKLVALLKDKGFDIARRTVAKYREAMGIGSSVERRRQRKLKNRAA</sequence>
<dbReference type="PANTHER" id="PTHR32248:SF4">
    <property type="entry name" value="RNA POLYMERASE SIGMA-54 FACTOR"/>
    <property type="match status" value="1"/>
</dbReference>
<dbReference type="PANTHER" id="PTHR32248">
    <property type="entry name" value="RNA POLYMERASE SIGMA-54 FACTOR"/>
    <property type="match status" value="1"/>
</dbReference>
<dbReference type="Pfam" id="PF04963">
    <property type="entry name" value="Sigma54_CBD"/>
    <property type="match status" value="1"/>
</dbReference>
<dbReference type="NCBIfam" id="NF004596">
    <property type="entry name" value="PRK05932.1-3"/>
    <property type="match status" value="1"/>
</dbReference>
<evidence type="ECO:0000259" key="12">
    <source>
        <dbReference type="Pfam" id="PF04963"/>
    </source>
</evidence>
<dbReference type="InterPro" id="IPR038709">
    <property type="entry name" value="RpoN_core-bd_sf"/>
</dbReference>
<feature type="domain" description="RNA polymerase sigma factor 54 DNA-binding" evidence="11">
    <location>
        <begin position="335"/>
        <end position="491"/>
    </location>
</feature>
<dbReference type="GO" id="GO:0003677">
    <property type="term" value="F:DNA binding"/>
    <property type="evidence" value="ECO:0007669"/>
    <property type="project" value="UniProtKB-KW"/>
</dbReference>
<evidence type="ECO:0000256" key="7">
    <source>
        <dbReference type="ARBA" id="ARBA00023125"/>
    </source>
</evidence>
<dbReference type="Proteomes" id="UP000564378">
    <property type="component" value="Unassembled WGS sequence"/>
</dbReference>
<dbReference type="InterPro" id="IPR007046">
    <property type="entry name" value="RNA_pol_sigma_54_core-bd"/>
</dbReference>
<comment type="function">
    <text evidence="9">Sigma factors are initiation factors that promote the attachment of RNA polymerase to specific initiation sites and are then released.</text>
</comment>
<evidence type="ECO:0000256" key="6">
    <source>
        <dbReference type="ARBA" id="ARBA00023082"/>
    </source>
</evidence>
<evidence type="ECO:0000259" key="11">
    <source>
        <dbReference type="Pfam" id="PF04552"/>
    </source>
</evidence>
<evidence type="ECO:0000256" key="5">
    <source>
        <dbReference type="ARBA" id="ARBA00023015"/>
    </source>
</evidence>
<keyword evidence="14" id="KW-1185">Reference proteome</keyword>
<keyword evidence="5 9" id="KW-0805">Transcription regulation</keyword>
<dbReference type="Pfam" id="PF04552">
    <property type="entry name" value="Sigma54_DBD"/>
    <property type="match status" value="1"/>
</dbReference>
<evidence type="ECO:0000313" key="13">
    <source>
        <dbReference type="EMBL" id="MBC2779025.1"/>
    </source>
</evidence>
<dbReference type="RefSeq" id="WP_185802319.1">
    <property type="nucleotide sequence ID" value="NZ_JACJVJ010000003.1"/>
</dbReference>
<dbReference type="NCBIfam" id="NF009118">
    <property type="entry name" value="PRK12469.1"/>
    <property type="match status" value="1"/>
</dbReference>
<evidence type="ECO:0000313" key="14">
    <source>
        <dbReference type="Proteomes" id="UP000564378"/>
    </source>
</evidence>
<keyword evidence="2 9" id="KW-0240">DNA-directed RNA polymerase</keyword>
<feature type="region of interest" description="Disordered" evidence="10">
    <location>
        <begin position="50"/>
        <end position="84"/>
    </location>
</feature>
<evidence type="ECO:0000256" key="10">
    <source>
        <dbReference type="SAM" id="MobiDB-lite"/>
    </source>
</evidence>
<evidence type="ECO:0000256" key="4">
    <source>
        <dbReference type="ARBA" id="ARBA00022695"/>
    </source>
</evidence>
<proteinExistence type="inferred from homology"/>
<comment type="caution">
    <text evidence="13">The sequence shown here is derived from an EMBL/GenBank/DDBJ whole genome shotgun (WGS) entry which is preliminary data.</text>
</comment>
<dbReference type="PROSITE" id="PS50044">
    <property type="entry name" value="SIGMA54_3"/>
    <property type="match status" value="1"/>
</dbReference>
<keyword evidence="3 9" id="KW-0808">Transferase</keyword>
<keyword evidence="6 9" id="KW-0731">Sigma factor</keyword>
<keyword evidence="4 9" id="KW-0548">Nucleotidyltransferase</keyword>
<dbReference type="Gene3D" id="1.10.10.60">
    <property type="entry name" value="Homeodomain-like"/>
    <property type="match status" value="1"/>
</dbReference>
<dbReference type="EMBL" id="JACJVJ010000003">
    <property type="protein sequence ID" value="MBC2779025.1"/>
    <property type="molecule type" value="Genomic_DNA"/>
</dbReference>
<evidence type="ECO:0000256" key="2">
    <source>
        <dbReference type="ARBA" id="ARBA00022478"/>
    </source>
</evidence>
<gene>
    <name evidence="13" type="primary">rpoN</name>
    <name evidence="13" type="ORF">H6P80_15480</name>
</gene>
<reference evidence="13 14" key="1">
    <citation type="submission" date="2020-08" db="EMBL/GenBank/DDBJ databases">
        <title>Draft genome sequence of Parasphingopyxis sp. GrpM-11.</title>
        <authorList>
            <person name="Oh J."/>
            <person name="Roh D.-H."/>
        </authorList>
    </citation>
    <scope>NUCLEOTIDE SEQUENCE [LARGE SCALE GENOMIC DNA]</scope>
    <source>
        <strain evidence="13 14">GrpM-11</strain>
    </source>
</reference>
<dbReference type="InterPro" id="IPR000394">
    <property type="entry name" value="RNA_pol_sigma_54"/>
</dbReference>
<dbReference type="NCBIfam" id="TIGR02395">
    <property type="entry name" value="rpoN_sigma"/>
    <property type="match status" value="1"/>
</dbReference>
<dbReference type="Gene3D" id="1.10.10.1330">
    <property type="entry name" value="RNA polymerase sigma-54 factor, core-binding domain"/>
    <property type="match status" value="1"/>
</dbReference>
<evidence type="ECO:0000256" key="8">
    <source>
        <dbReference type="ARBA" id="ARBA00023163"/>
    </source>
</evidence>
<dbReference type="GO" id="GO:0016779">
    <property type="term" value="F:nucleotidyltransferase activity"/>
    <property type="evidence" value="ECO:0007669"/>
    <property type="project" value="UniProtKB-KW"/>
</dbReference>
<dbReference type="GO" id="GO:0006352">
    <property type="term" value="P:DNA-templated transcription initiation"/>
    <property type="evidence" value="ECO:0007669"/>
    <property type="project" value="InterPro"/>
</dbReference>
<feature type="domain" description="RNA polymerase sigma factor 54 core-binding" evidence="12">
    <location>
        <begin position="130"/>
        <end position="315"/>
    </location>
</feature>
<evidence type="ECO:0000256" key="1">
    <source>
        <dbReference type="ARBA" id="ARBA00008798"/>
    </source>
</evidence>